<reference evidence="1 2" key="1">
    <citation type="submission" date="2018-02" db="EMBL/GenBank/DDBJ databases">
        <title>Novel Leptospira species isolated from soil and water in Japan.</title>
        <authorList>
            <person name="Nakao R."/>
            <person name="Masuzawa T."/>
        </authorList>
    </citation>
    <scope>NUCLEOTIDE SEQUENCE [LARGE SCALE GENOMIC DNA]</scope>
    <source>
        <strain evidence="1 2">YH101</strain>
    </source>
</reference>
<dbReference type="RefSeq" id="WP_108976684.1">
    <property type="nucleotide sequence ID" value="NZ_BFBB01000007.1"/>
</dbReference>
<evidence type="ECO:0000313" key="2">
    <source>
        <dbReference type="Proteomes" id="UP000245133"/>
    </source>
</evidence>
<proteinExistence type="predicted"/>
<dbReference type="OrthoDB" id="328893at2"/>
<keyword evidence="1" id="KW-0449">Lipoprotein</keyword>
<sequence>MILKFKHLAVFFLVGCSTVDFIPDPDFRQNYPKYQKKTWEEVELQYVRPNKPFVVMGEIIVRNQNGQSWRELESSVKRELWERKLDGAWMTEKRSQKVDGFNLETQDSRGHTTNSYKDEMNLLIWKGIAYRYR</sequence>
<name>A0A2P2E1F2_9LEPT</name>
<keyword evidence="2" id="KW-1185">Reference proteome</keyword>
<protein>
    <submittedName>
        <fullName evidence="1">Putative lipoprotein</fullName>
    </submittedName>
</protein>
<organism evidence="1 2">
    <name type="scientific">Leptospira ryugenii</name>
    <dbReference type="NCBI Taxonomy" id="1917863"/>
    <lineage>
        <taxon>Bacteria</taxon>
        <taxon>Pseudomonadati</taxon>
        <taxon>Spirochaetota</taxon>
        <taxon>Spirochaetia</taxon>
        <taxon>Leptospirales</taxon>
        <taxon>Leptospiraceae</taxon>
        <taxon>Leptospira</taxon>
    </lineage>
</organism>
<accession>A0A2P2E1F2</accession>
<dbReference type="EMBL" id="BFBB01000007">
    <property type="protein sequence ID" value="GBF50713.1"/>
    <property type="molecule type" value="Genomic_DNA"/>
</dbReference>
<evidence type="ECO:0000313" key="1">
    <source>
        <dbReference type="EMBL" id="GBF50713.1"/>
    </source>
</evidence>
<dbReference type="Proteomes" id="UP000245133">
    <property type="component" value="Unassembled WGS sequence"/>
</dbReference>
<dbReference type="AlphaFoldDB" id="A0A2P2E1F2"/>
<comment type="caution">
    <text evidence="1">The sequence shown here is derived from an EMBL/GenBank/DDBJ whole genome shotgun (WGS) entry which is preliminary data.</text>
</comment>
<gene>
    <name evidence="1" type="ORF">LPTSP4_22400</name>
</gene>